<dbReference type="Gene3D" id="2.115.10.20">
    <property type="entry name" value="Glycosyl hydrolase domain, family 43"/>
    <property type="match status" value="1"/>
</dbReference>
<dbReference type="AlphaFoldDB" id="A0A2R5G5F2"/>
<evidence type="ECO:0000313" key="1">
    <source>
        <dbReference type="EMBL" id="GBG26210.1"/>
    </source>
</evidence>
<comment type="caution">
    <text evidence="1">The sequence shown here is derived from an EMBL/GenBank/DDBJ whole genome shotgun (WGS) entry which is preliminary data.</text>
</comment>
<dbReference type="InParanoid" id="A0A2R5G5F2"/>
<name>A0A2R5G5F2_9STRA</name>
<dbReference type="EMBL" id="BEYU01000019">
    <property type="protein sequence ID" value="GBG26210.1"/>
    <property type="molecule type" value="Genomic_DNA"/>
</dbReference>
<sequence>MARALALLPARVQGGLRLEDSTTWGGNVLEEHGAAPGGGTRHHLFVAEMVEHCGLTTWRQNSRIVRAVSDEGVLGPYERAQEVVPVWSHNPQVLRMPKGDLLLFHIGSGTEGLSHPPKMCPAAPHGTTPCREKAQHQMTFAGKHQSQDAKAATRLQHDKNESFPFTFPLHHAESLAGPWQSHEAAISFDVGDNANPSPVVFPNGTVLILFHALNFAIAESVGTDWRGPYKLRSTKACGAGEDPFLYIDQRGYFHCLSHAAPFSHPRSSIVHSFSRDGYTWTVSKTGATAGSEIDYGAAHGKVLFSKRERPKLMFNEKREITHLISGVTLTPECTPRFLYSDGVDGKLPDACQNETMQYHLSNRNPCPGHFDRGFTLIQEVETRATASTHEFAPMAES</sequence>
<keyword evidence="2" id="KW-1185">Reference proteome</keyword>
<dbReference type="SUPFAM" id="SSF75005">
    <property type="entry name" value="Arabinanase/levansucrase/invertase"/>
    <property type="match status" value="1"/>
</dbReference>
<dbReference type="Proteomes" id="UP000241890">
    <property type="component" value="Unassembled WGS sequence"/>
</dbReference>
<dbReference type="OrthoDB" id="6130531at2759"/>
<dbReference type="InterPro" id="IPR023296">
    <property type="entry name" value="Glyco_hydro_beta-prop_sf"/>
</dbReference>
<accession>A0A2R5G5F2</accession>
<proteinExistence type="predicted"/>
<reference evidence="1 2" key="1">
    <citation type="submission" date="2017-12" db="EMBL/GenBank/DDBJ databases">
        <title>Sequencing, de novo assembly and annotation of complete genome of a new Thraustochytrid species, strain FCC1311.</title>
        <authorList>
            <person name="Sedici K."/>
            <person name="Godart F."/>
            <person name="Aiese Cigliano R."/>
            <person name="Sanseverino W."/>
            <person name="Barakat M."/>
            <person name="Ortet P."/>
            <person name="Marechal E."/>
            <person name="Cagnac O."/>
            <person name="Amato A."/>
        </authorList>
    </citation>
    <scope>NUCLEOTIDE SEQUENCE [LARGE SCALE GENOMIC DNA]</scope>
</reference>
<organism evidence="1 2">
    <name type="scientific">Hondaea fermentalgiana</name>
    <dbReference type="NCBI Taxonomy" id="2315210"/>
    <lineage>
        <taxon>Eukaryota</taxon>
        <taxon>Sar</taxon>
        <taxon>Stramenopiles</taxon>
        <taxon>Bigyra</taxon>
        <taxon>Labyrinthulomycetes</taxon>
        <taxon>Thraustochytrida</taxon>
        <taxon>Thraustochytriidae</taxon>
        <taxon>Hondaea</taxon>
    </lineage>
</organism>
<evidence type="ECO:0000313" key="2">
    <source>
        <dbReference type="Proteomes" id="UP000241890"/>
    </source>
</evidence>
<protein>
    <submittedName>
        <fullName evidence="1">Uncharacterized protein</fullName>
    </submittedName>
</protein>
<gene>
    <name evidence="1" type="ORF">FCC1311_024312</name>
</gene>